<reference evidence="3" key="1">
    <citation type="journal article" date="2021" name="Proc. Natl. Acad. Sci. U.S.A.">
        <title>Three genomes in the algal genus Volvox reveal the fate of a haploid sex-determining region after a transition to homothallism.</title>
        <authorList>
            <person name="Yamamoto K."/>
            <person name="Hamaji T."/>
            <person name="Kawai-Toyooka H."/>
            <person name="Matsuzaki R."/>
            <person name="Takahashi F."/>
            <person name="Nishimura Y."/>
            <person name="Kawachi M."/>
            <person name="Noguchi H."/>
            <person name="Minakuchi Y."/>
            <person name="Umen J.G."/>
            <person name="Toyoda A."/>
            <person name="Nozaki H."/>
        </authorList>
    </citation>
    <scope>NUCLEOTIDE SEQUENCE</scope>
    <source>
        <strain evidence="3">NIES-3780</strain>
    </source>
</reference>
<dbReference type="GO" id="GO:0047536">
    <property type="term" value="F:2-aminoadipate transaminase activity"/>
    <property type="evidence" value="ECO:0007669"/>
    <property type="project" value="TreeGrafter"/>
</dbReference>
<feature type="region of interest" description="Disordered" evidence="1">
    <location>
        <begin position="267"/>
        <end position="290"/>
    </location>
</feature>
<dbReference type="AlphaFoldDB" id="A0A8J4FBH6"/>
<keyword evidence="4" id="KW-1185">Reference proteome</keyword>
<sequence>MQLLCGRLQALVARPPKCTWSPIVTQAYSQDKMSSHSPITTSQKGEYVARQVSNDCIDFSVGQPSPALLPLQALVAASSHRLGSPDAQLLLQYGPRQGYQSFRQSLSSFLSERYGVSVQPEHLMVTAGVSHGLGLAVSRLSQPGDIVVVEQPTYFLVTPIFHDNHLTVMPVRTDEYGLVVDELERWLREHPSHRPRLVYTIPVHSNPRGTTLPPDRRRHLMRLAAEYDFYVLADEVYQLLTFPHHGSGDRRTGGKDQDSAERINYSTYKSRSGSESGSVPDPVSPSFSGNAVDGGAGNVLHTDAAAAASVADASRSAADLDSVPGPLRCYEDCDPRVSRVVSLGSFSKMLAPALRLGWLESSNPELMERFRTDGVVSSGGCIAQLATGLAHSALELGLQASHLDGTVRPQLAARCTALVSGLRRHLPLGCWSPSSLVEPRGGYFVWLELRDGVDSRQLLSLAEQNHGVRFTPGPVCGGGPANCLRLAFSFYNEEELEEGARRLGAAIQEYIGLQQQQK</sequence>
<dbReference type="CDD" id="cd00609">
    <property type="entry name" value="AAT_like"/>
    <property type="match status" value="1"/>
</dbReference>
<name>A0A8J4FBH6_9CHLO</name>
<gene>
    <name evidence="3" type="ORF">Vafri_18826</name>
</gene>
<dbReference type="Gene3D" id="3.40.640.10">
    <property type="entry name" value="Type I PLP-dependent aspartate aminotransferase-like (Major domain)"/>
    <property type="match status" value="2"/>
</dbReference>
<dbReference type="InterPro" id="IPR015422">
    <property type="entry name" value="PyrdxlP-dep_Trfase_small"/>
</dbReference>
<accession>A0A8J4FBH6</accession>
<dbReference type="Proteomes" id="UP000747399">
    <property type="component" value="Unassembled WGS sequence"/>
</dbReference>
<proteinExistence type="predicted"/>
<dbReference type="InterPro" id="IPR004839">
    <property type="entry name" value="Aminotransferase_I/II_large"/>
</dbReference>
<dbReference type="InterPro" id="IPR015421">
    <property type="entry name" value="PyrdxlP-dep_Trfase_major"/>
</dbReference>
<dbReference type="PANTHER" id="PTHR42858:SF1">
    <property type="entry name" value="LD15494P"/>
    <property type="match status" value="1"/>
</dbReference>
<evidence type="ECO:0000259" key="2">
    <source>
        <dbReference type="Pfam" id="PF00155"/>
    </source>
</evidence>
<dbReference type="PANTHER" id="PTHR42858">
    <property type="entry name" value="AMINOTRANSFERASE"/>
    <property type="match status" value="1"/>
</dbReference>
<dbReference type="SUPFAM" id="SSF53383">
    <property type="entry name" value="PLP-dependent transferases"/>
    <property type="match status" value="1"/>
</dbReference>
<dbReference type="Pfam" id="PF00155">
    <property type="entry name" value="Aminotran_1_2"/>
    <property type="match status" value="2"/>
</dbReference>
<evidence type="ECO:0000313" key="3">
    <source>
        <dbReference type="EMBL" id="GIL64967.1"/>
    </source>
</evidence>
<dbReference type="InterPro" id="IPR015424">
    <property type="entry name" value="PyrdxlP-dep_Trfase"/>
</dbReference>
<dbReference type="Gene3D" id="3.90.1150.10">
    <property type="entry name" value="Aspartate Aminotransferase, domain 1"/>
    <property type="match status" value="1"/>
</dbReference>
<comment type="caution">
    <text evidence="3">The sequence shown here is derived from an EMBL/GenBank/DDBJ whole genome shotgun (WGS) entry which is preliminary data.</text>
</comment>
<feature type="domain" description="Aminotransferase class I/classII large" evidence="2">
    <location>
        <begin position="55"/>
        <end position="244"/>
    </location>
</feature>
<organism evidence="3 4">
    <name type="scientific">Volvox africanus</name>
    <dbReference type="NCBI Taxonomy" id="51714"/>
    <lineage>
        <taxon>Eukaryota</taxon>
        <taxon>Viridiplantae</taxon>
        <taxon>Chlorophyta</taxon>
        <taxon>core chlorophytes</taxon>
        <taxon>Chlorophyceae</taxon>
        <taxon>CS clade</taxon>
        <taxon>Chlamydomonadales</taxon>
        <taxon>Volvocaceae</taxon>
        <taxon>Volvox</taxon>
    </lineage>
</organism>
<evidence type="ECO:0000256" key="1">
    <source>
        <dbReference type="SAM" id="MobiDB-lite"/>
    </source>
</evidence>
<dbReference type="GO" id="GO:0030170">
    <property type="term" value="F:pyridoxal phosphate binding"/>
    <property type="evidence" value="ECO:0007669"/>
    <property type="project" value="InterPro"/>
</dbReference>
<evidence type="ECO:0000313" key="4">
    <source>
        <dbReference type="Proteomes" id="UP000747399"/>
    </source>
</evidence>
<dbReference type="EMBL" id="BNCO01000071">
    <property type="protein sequence ID" value="GIL64967.1"/>
    <property type="molecule type" value="Genomic_DNA"/>
</dbReference>
<feature type="compositionally biased region" description="Polar residues" evidence="1">
    <location>
        <begin position="267"/>
        <end position="277"/>
    </location>
</feature>
<protein>
    <recommendedName>
        <fullName evidence="2">Aminotransferase class I/classII large domain-containing protein</fullName>
    </recommendedName>
</protein>
<feature type="domain" description="Aminotransferase class I/classII large" evidence="2">
    <location>
        <begin position="335"/>
        <end position="503"/>
    </location>
</feature>